<sequence length="158" mass="16558">MEKKMKRIIAGIALASAAVPAAASEAVDLRFECGAAAATAGGEEPNLHGTWDFLMDVGETPNFGLLSIGFVGADYGGSLSLSMTAPVVFRNITLTGNNVQMTVASPQGDVLLNGTLSAKGNRICGLVTYHDGSIYPMVAQKRPSTYQSQPRSQRVPAR</sequence>
<dbReference type="AlphaFoldDB" id="A0A418WS86"/>
<feature type="chain" id="PRO_5019401094" evidence="1">
    <location>
        <begin position="24"/>
        <end position="158"/>
    </location>
</feature>
<gene>
    <name evidence="2" type="ORF">D3876_07400</name>
</gene>
<reference evidence="2 3" key="1">
    <citation type="submission" date="2018-09" db="EMBL/GenBank/DDBJ databases">
        <authorList>
            <person name="Zhu H."/>
        </authorList>
    </citation>
    <scope>NUCLEOTIDE SEQUENCE [LARGE SCALE GENOMIC DNA]</scope>
    <source>
        <strain evidence="2 3">K2R01-6</strain>
    </source>
</reference>
<keyword evidence="3" id="KW-1185">Reference proteome</keyword>
<evidence type="ECO:0000313" key="3">
    <source>
        <dbReference type="Proteomes" id="UP000286100"/>
    </source>
</evidence>
<keyword evidence="1" id="KW-0732">Signal</keyword>
<accession>A0A418WS86</accession>
<evidence type="ECO:0000313" key="2">
    <source>
        <dbReference type="EMBL" id="RJF94077.1"/>
    </source>
</evidence>
<proteinExistence type="predicted"/>
<dbReference type="Proteomes" id="UP000286100">
    <property type="component" value="Unassembled WGS sequence"/>
</dbReference>
<protein>
    <submittedName>
        <fullName evidence="2">Uncharacterized protein</fullName>
    </submittedName>
</protein>
<comment type="caution">
    <text evidence="2">The sequence shown here is derived from an EMBL/GenBank/DDBJ whole genome shotgun (WGS) entry which is preliminary data.</text>
</comment>
<name>A0A418WS86_9SPHN</name>
<dbReference type="EMBL" id="QYUM01000002">
    <property type="protein sequence ID" value="RJF94077.1"/>
    <property type="molecule type" value="Genomic_DNA"/>
</dbReference>
<evidence type="ECO:0000256" key="1">
    <source>
        <dbReference type="SAM" id="SignalP"/>
    </source>
</evidence>
<feature type="signal peptide" evidence="1">
    <location>
        <begin position="1"/>
        <end position="23"/>
    </location>
</feature>
<organism evidence="2 3">
    <name type="scientific">Sphingomonas cavernae</name>
    <dbReference type="NCBI Taxonomy" id="2320861"/>
    <lineage>
        <taxon>Bacteria</taxon>
        <taxon>Pseudomonadati</taxon>
        <taxon>Pseudomonadota</taxon>
        <taxon>Alphaproteobacteria</taxon>
        <taxon>Sphingomonadales</taxon>
        <taxon>Sphingomonadaceae</taxon>
        <taxon>Sphingomonas</taxon>
    </lineage>
</organism>